<dbReference type="OrthoDB" id="9816431at2"/>
<dbReference type="InterPro" id="IPR001647">
    <property type="entry name" value="HTH_TetR"/>
</dbReference>
<keyword evidence="1 2" id="KW-0238">DNA-binding</keyword>
<keyword evidence="5" id="KW-1185">Reference proteome</keyword>
<dbReference type="PANTHER" id="PTHR43479">
    <property type="entry name" value="ACREF/ENVCD OPERON REPRESSOR-RELATED"/>
    <property type="match status" value="1"/>
</dbReference>
<dbReference type="GO" id="GO:0003677">
    <property type="term" value="F:DNA binding"/>
    <property type="evidence" value="ECO:0007669"/>
    <property type="project" value="UniProtKB-UniRule"/>
</dbReference>
<dbReference type="InParanoid" id="A0A330L5Y0"/>
<dbReference type="AlphaFoldDB" id="A0A330L5Y0"/>
<dbReference type="Pfam" id="PF00440">
    <property type="entry name" value="TetR_N"/>
    <property type="match status" value="1"/>
</dbReference>
<dbReference type="FunCoup" id="A0A330L5Y0">
    <property type="interactions" value="125"/>
</dbReference>
<dbReference type="PROSITE" id="PS50977">
    <property type="entry name" value="HTH_TETR_2"/>
    <property type="match status" value="1"/>
</dbReference>
<evidence type="ECO:0000313" key="4">
    <source>
        <dbReference type="EMBL" id="SPP65252.1"/>
    </source>
</evidence>
<dbReference type="InterPro" id="IPR050624">
    <property type="entry name" value="HTH-type_Tx_Regulator"/>
</dbReference>
<dbReference type="Proteomes" id="UP000248168">
    <property type="component" value="Unassembled WGS sequence"/>
</dbReference>
<proteinExistence type="predicted"/>
<accession>A0A330L5Y0</accession>
<feature type="domain" description="HTH tetR-type" evidence="3">
    <location>
        <begin position="19"/>
        <end position="79"/>
    </location>
</feature>
<evidence type="ECO:0000256" key="1">
    <source>
        <dbReference type="ARBA" id="ARBA00023125"/>
    </source>
</evidence>
<dbReference type="InterPro" id="IPR009057">
    <property type="entry name" value="Homeodomain-like_sf"/>
</dbReference>
<gene>
    <name evidence="4" type="ORF">NITLEN_30166</name>
</gene>
<dbReference type="PRINTS" id="PR00455">
    <property type="entry name" value="HTHTETR"/>
</dbReference>
<dbReference type="PANTHER" id="PTHR43479:SF11">
    <property type="entry name" value="ACREF_ENVCD OPERON REPRESSOR-RELATED"/>
    <property type="match status" value="1"/>
</dbReference>
<protein>
    <recommendedName>
        <fullName evidence="3">HTH tetR-type domain-containing protein</fullName>
    </recommendedName>
</protein>
<name>A0A330L5Y0_9BACT</name>
<feature type="DNA-binding region" description="H-T-H motif" evidence="2">
    <location>
        <begin position="42"/>
        <end position="61"/>
    </location>
</feature>
<dbReference type="Gene3D" id="1.10.357.10">
    <property type="entry name" value="Tetracycline Repressor, domain 2"/>
    <property type="match status" value="1"/>
</dbReference>
<dbReference type="SUPFAM" id="SSF46689">
    <property type="entry name" value="Homeodomain-like"/>
    <property type="match status" value="1"/>
</dbReference>
<evidence type="ECO:0000256" key="2">
    <source>
        <dbReference type="PROSITE-ProRule" id="PRU00335"/>
    </source>
</evidence>
<reference evidence="5" key="1">
    <citation type="submission" date="2018-04" db="EMBL/GenBank/DDBJ databases">
        <authorList>
            <person name="Lucker S."/>
            <person name="Sakoula D."/>
        </authorList>
    </citation>
    <scope>NUCLEOTIDE SEQUENCE [LARGE SCALE GENOMIC DNA]</scope>
</reference>
<sequence>MMIPAQEEVALSRVARRKVETNRRLLKVARQLFSEKGIYWAKVEDITELADLGKGTFYKYFESKEAIIRVLLEEGLSELAAETDAAVRRASSPAKILSAAITTRVDFFLRHPDYLLLFHQVRGMLQLQVDAAKGLLEVYDAHLRWLAKAVRPAVEGTEASTARDLATAIAAYTSGLLTYHVLFEGAEGVRRRRDSLVHAIEQSVKALIKSGSGRSISLKRGK</sequence>
<evidence type="ECO:0000259" key="3">
    <source>
        <dbReference type="PROSITE" id="PS50977"/>
    </source>
</evidence>
<dbReference type="RefSeq" id="WP_121989563.1">
    <property type="nucleotide sequence ID" value="NZ_OUNR01000016.1"/>
</dbReference>
<organism evidence="4 5">
    <name type="scientific">Nitrospira lenta</name>
    <dbReference type="NCBI Taxonomy" id="1436998"/>
    <lineage>
        <taxon>Bacteria</taxon>
        <taxon>Pseudomonadati</taxon>
        <taxon>Nitrospirota</taxon>
        <taxon>Nitrospiria</taxon>
        <taxon>Nitrospirales</taxon>
        <taxon>Nitrospiraceae</taxon>
        <taxon>Nitrospira</taxon>
    </lineage>
</organism>
<dbReference type="EMBL" id="OUNR01000016">
    <property type="protein sequence ID" value="SPP65252.1"/>
    <property type="molecule type" value="Genomic_DNA"/>
</dbReference>
<evidence type="ECO:0000313" key="5">
    <source>
        <dbReference type="Proteomes" id="UP000248168"/>
    </source>
</evidence>